<dbReference type="EMBL" id="JYDL01000067">
    <property type="protein sequence ID" value="KRX18818.1"/>
    <property type="molecule type" value="Genomic_DNA"/>
</dbReference>
<keyword evidence="2" id="KW-1185">Reference proteome</keyword>
<evidence type="ECO:0000313" key="1">
    <source>
        <dbReference type="EMBL" id="KRX18818.1"/>
    </source>
</evidence>
<gene>
    <name evidence="1" type="ORF">T07_11541</name>
</gene>
<proteinExistence type="predicted"/>
<dbReference type="OrthoDB" id="10484093at2759"/>
<dbReference type="Proteomes" id="UP000054630">
    <property type="component" value="Unassembled WGS sequence"/>
</dbReference>
<reference evidence="1 2" key="1">
    <citation type="submission" date="2015-01" db="EMBL/GenBank/DDBJ databases">
        <title>Evolution of Trichinella species and genotypes.</title>
        <authorList>
            <person name="Korhonen P.K."/>
            <person name="Edoardo P."/>
            <person name="Giuseppe L.R."/>
            <person name="Gasser R.B."/>
        </authorList>
    </citation>
    <scope>NUCLEOTIDE SEQUENCE [LARGE SCALE GENOMIC DNA]</scope>
    <source>
        <strain evidence="1">ISS37</strain>
    </source>
</reference>
<protein>
    <submittedName>
        <fullName evidence="1">Uncharacterized protein</fullName>
    </submittedName>
</protein>
<accession>A0A0V0RWH2</accession>
<evidence type="ECO:0000313" key="2">
    <source>
        <dbReference type="Proteomes" id="UP000054630"/>
    </source>
</evidence>
<dbReference type="AlphaFoldDB" id="A0A0V0RWH2"/>
<name>A0A0V0RWH2_9BILA</name>
<organism evidence="1 2">
    <name type="scientific">Trichinella nelsoni</name>
    <dbReference type="NCBI Taxonomy" id="6336"/>
    <lineage>
        <taxon>Eukaryota</taxon>
        <taxon>Metazoa</taxon>
        <taxon>Ecdysozoa</taxon>
        <taxon>Nematoda</taxon>
        <taxon>Enoplea</taxon>
        <taxon>Dorylaimia</taxon>
        <taxon>Trichinellida</taxon>
        <taxon>Trichinellidae</taxon>
        <taxon>Trichinella</taxon>
    </lineage>
</organism>
<comment type="caution">
    <text evidence="1">The sequence shown here is derived from an EMBL/GenBank/DDBJ whole genome shotgun (WGS) entry which is preliminary data.</text>
</comment>
<sequence length="237" mass="26411">MSSDWRCTSDTADCLIALMSIPFISYDLLAPAEFQYGKQQFGTVYARRSTYHSCLLVFPQQLRFVVASCRDSVIPFISSAFVSWPHTVTSAITNNAIAKATSLKRKFSIPEILNAGMANKFSMLSFNEEWPRMLMRFHATTVVERKGGAASKSIATSALAPLVDKLGNLSEHFWTCRIFAFMLAQSNAASGKYTRKLDIRGPASRKQQSGYITTVVFDLKCANFLPLDNSESDRLMV</sequence>